<proteinExistence type="predicted"/>
<accession>A0A6C0LMF2</accession>
<dbReference type="AlphaFoldDB" id="A0A6C0LMF2"/>
<evidence type="ECO:0000313" key="1">
    <source>
        <dbReference type="EMBL" id="QHU31733.1"/>
    </source>
</evidence>
<dbReference type="EMBL" id="MN740532">
    <property type="protein sequence ID" value="QHU31733.1"/>
    <property type="molecule type" value="Genomic_DNA"/>
</dbReference>
<protein>
    <submittedName>
        <fullName evidence="1">Uncharacterized protein</fullName>
    </submittedName>
</protein>
<name>A0A6C0LMF2_9ZZZZ</name>
<reference evidence="1" key="1">
    <citation type="journal article" date="2020" name="Nature">
        <title>Giant virus diversity and host interactions through global metagenomics.</title>
        <authorList>
            <person name="Schulz F."/>
            <person name="Roux S."/>
            <person name="Paez-Espino D."/>
            <person name="Jungbluth S."/>
            <person name="Walsh D.A."/>
            <person name="Denef V.J."/>
            <person name="McMahon K.D."/>
            <person name="Konstantinidis K.T."/>
            <person name="Eloe-Fadrosh E.A."/>
            <person name="Kyrpides N.C."/>
            <person name="Woyke T."/>
        </authorList>
    </citation>
    <scope>NUCLEOTIDE SEQUENCE</scope>
    <source>
        <strain evidence="1">GVMAG-M-3300027963-41</strain>
    </source>
</reference>
<organism evidence="1">
    <name type="scientific">viral metagenome</name>
    <dbReference type="NCBI Taxonomy" id="1070528"/>
    <lineage>
        <taxon>unclassified sequences</taxon>
        <taxon>metagenomes</taxon>
        <taxon>organismal metagenomes</taxon>
    </lineage>
</organism>
<sequence length="198" mass="21444">MAYTMDAAQYMKYKVRAISTFTSRSGCTESGLRTWALGQAVNQTFVSQNTTPAVLPNTITYSNFNLSTQQAGNSLTNMNLLDSTRIGFGGDYVTPIQPTIPLTSCSFLESQSNFYLPPIAQGGFQVPYTIPTPYLYSGNPAPYAAPLVYLSTPGVCNIPPFFQGTKQTEAMAYGANKVNCDNQKNFFPSTIVPGASAY</sequence>